<reference evidence="1" key="1">
    <citation type="journal article" date="2022" name="Int. J. Syst. Evol. Microbiol.">
        <title>Pseudomonas aegrilactucae sp. nov. and Pseudomonas morbosilactucae sp. nov., pathogens causing bacterial rot of lettuce in Japan.</title>
        <authorList>
            <person name="Sawada H."/>
            <person name="Fujikawa T."/>
            <person name="Satou M."/>
        </authorList>
    </citation>
    <scope>NUCLEOTIDE SEQUENCE</scope>
    <source>
        <strain evidence="1">0166_1</strain>
    </source>
</reference>
<name>A0A9E6XWW6_9ACTN</name>
<dbReference type="Proteomes" id="UP001162834">
    <property type="component" value="Chromosome"/>
</dbReference>
<protein>
    <submittedName>
        <fullName evidence="1">Uncharacterized protein</fullName>
    </submittedName>
</protein>
<keyword evidence="2" id="KW-1185">Reference proteome</keyword>
<organism evidence="1 2">
    <name type="scientific">Capillimicrobium parvum</name>
    <dbReference type="NCBI Taxonomy" id="2884022"/>
    <lineage>
        <taxon>Bacteria</taxon>
        <taxon>Bacillati</taxon>
        <taxon>Actinomycetota</taxon>
        <taxon>Thermoleophilia</taxon>
        <taxon>Solirubrobacterales</taxon>
        <taxon>Capillimicrobiaceae</taxon>
        <taxon>Capillimicrobium</taxon>
    </lineage>
</organism>
<sequence length="65" mass="7144">MNNLNCPDCGRGMTILTSAEGHMTMMGPQGQAKIPSRRLAVAKCSCGEGWERDYGDEGPWRRITT</sequence>
<evidence type="ECO:0000313" key="1">
    <source>
        <dbReference type="EMBL" id="UGS35633.1"/>
    </source>
</evidence>
<dbReference type="RefSeq" id="WP_259315316.1">
    <property type="nucleotide sequence ID" value="NZ_CP087164.1"/>
</dbReference>
<dbReference type="KEGG" id="sbae:DSM104329_02028"/>
<dbReference type="EMBL" id="CP087164">
    <property type="protein sequence ID" value="UGS35633.1"/>
    <property type="molecule type" value="Genomic_DNA"/>
</dbReference>
<proteinExistence type="predicted"/>
<evidence type="ECO:0000313" key="2">
    <source>
        <dbReference type="Proteomes" id="UP001162834"/>
    </source>
</evidence>
<accession>A0A9E6XWW6</accession>
<gene>
    <name evidence="1" type="ORF">DSM104329_02028</name>
</gene>
<dbReference type="AlphaFoldDB" id="A0A9E6XWW6"/>